<dbReference type="SUPFAM" id="SSF51735">
    <property type="entry name" value="NAD(P)-binding Rossmann-fold domains"/>
    <property type="match status" value="1"/>
</dbReference>
<gene>
    <name evidence="4" type="ORF">IV56_GL001352</name>
</gene>
<protein>
    <submittedName>
        <fullName evidence="4">Glyoxylate reductase (NADP(+))</fullName>
    </submittedName>
</protein>
<dbReference type="GO" id="GO:0016616">
    <property type="term" value="F:oxidoreductase activity, acting on the CH-OH group of donors, NAD or NADP as acceptor"/>
    <property type="evidence" value="ECO:0007669"/>
    <property type="project" value="InterPro"/>
</dbReference>
<dbReference type="PATRIC" id="fig|1293598.4.peg.1416"/>
<feature type="domain" description="D-isomer specific 2-hydroxyacid dehydrogenase NAD-binding" evidence="3">
    <location>
        <begin position="107"/>
        <end position="253"/>
    </location>
</feature>
<keyword evidence="5" id="KW-1185">Reference proteome</keyword>
<dbReference type="InterPro" id="IPR006140">
    <property type="entry name" value="D-isomer_DH_NAD-bd"/>
</dbReference>
<proteinExistence type="predicted"/>
<evidence type="ECO:0000313" key="5">
    <source>
        <dbReference type="Proteomes" id="UP000050969"/>
    </source>
</evidence>
<accession>A0A0R2N2G6</accession>
<evidence type="ECO:0000313" key="4">
    <source>
        <dbReference type="EMBL" id="KRO18221.1"/>
    </source>
</evidence>
<sequence length="290" mass="31333">MRVLDLVGLNQQQVATLADEGIEVVTKATETIDAVYGWGPQAASLLDQGPSFHFVQSFSAGVDYFPLAALKAANVELANTSGIHAVPIAESVLGYLLAFGRGVIDDKMIFTLENKQAIVYGTGNIGRQIATYLRALGVTVVGVNTHGEAVAPFDRTVAMVDADPAQADFIINVLPLTPQTHHHFDARFFKHLSKQPIFVNVGRGQSVDQSALVSALKQNQISGAALDVFEQEPLPQNDPLRQLKHVILTPHISALGRNLKEEAFKVLEANLIALKNNTPRTHLVDLNAGY</sequence>
<dbReference type="PANTHER" id="PTHR43333">
    <property type="entry name" value="2-HACID_DH_C DOMAIN-CONTAINING PROTEIN"/>
    <property type="match status" value="1"/>
</dbReference>
<reference evidence="4 5" key="1">
    <citation type="journal article" date="2015" name="Genome Announc.">
        <title>Expanding the biotechnology potential of lactobacilli through comparative genomics of 213 strains and associated genera.</title>
        <authorList>
            <person name="Sun Z."/>
            <person name="Harris H.M."/>
            <person name="McCann A."/>
            <person name="Guo C."/>
            <person name="Argimon S."/>
            <person name="Zhang W."/>
            <person name="Yang X."/>
            <person name="Jeffery I.B."/>
            <person name="Cooney J.C."/>
            <person name="Kagawa T.F."/>
            <person name="Liu W."/>
            <person name="Song Y."/>
            <person name="Salvetti E."/>
            <person name="Wrobel A."/>
            <person name="Rasinkangas P."/>
            <person name="Parkhill J."/>
            <person name="Rea M.C."/>
            <person name="O'Sullivan O."/>
            <person name="Ritari J."/>
            <person name="Douillard F.P."/>
            <person name="Paul Ross R."/>
            <person name="Yang R."/>
            <person name="Briner A.E."/>
            <person name="Felis G.E."/>
            <person name="de Vos W.M."/>
            <person name="Barrangou R."/>
            <person name="Klaenhammer T.R."/>
            <person name="Caufield P.W."/>
            <person name="Cui Y."/>
            <person name="Zhang H."/>
            <person name="O'Toole P.W."/>
        </authorList>
    </citation>
    <scope>NUCLEOTIDE SEQUENCE [LARGE SCALE GENOMIC DNA]</scope>
    <source>
        <strain evidence="4 5">DSM 24301</strain>
    </source>
</reference>
<dbReference type="Gene3D" id="3.40.50.720">
    <property type="entry name" value="NAD(P)-binding Rossmann-like Domain"/>
    <property type="match status" value="2"/>
</dbReference>
<dbReference type="Proteomes" id="UP000050969">
    <property type="component" value="Unassembled WGS sequence"/>
</dbReference>
<evidence type="ECO:0000256" key="2">
    <source>
        <dbReference type="ARBA" id="ARBA00023027"/>
    </source>
</evidence>
<name>A0A0R2N2G6_9LACO</name>
<evidence type="ECO:0000259" key="3">
    <source>
        <dbReference type="Pfam" id="PF02826"/>
    </source>
</evidence>
<dbReference type="SUPFAM" id="SSF52283">
    <property type="entry name" value="Formate/glycerate dehydrogenase catalytic domain-like"/>
    <property type="match status" value="1"/>
</dbReference>
<dbReference type="PANTHER" id="PTHR43333:SF1">
    <property type="entry name" value="D-ISOMER SPECIFIC 2-HYDROXYACID DEHYDROGENASE NAD-BINDING DOMAIN-CONTAINING PROTEIN"/>
    <property type="match status" value="1"/>
</dbReference>
<keyword evidence="1" id="KW-0560">Oxidoreductase</keyword>
<keyword evidence="2" id="KW-0520">NAD</keyword>
<dbReference type="InterPro" id="IPR036291">
    <property type="entry name" value="NAD(P)-bd_dom_sf"/>
</dbReference>
<evidence type="ECO:0000256" key="1">
    <source>
        <dbReference type="ARBA" id="ARBA00023002"/>
    </source>
</evidence>
<dbReference type="Pfam" id="PF02826">
    <property type="entry name" value="2-Hacid_dh_C"/>
    <property type="match status" value="1"/>
</dbReference>
<dbReference type="GO" id="GO:0051287">
    <property type="term" value="F:NAD binding"/>
    <property type="evidence" value="ECO:0007669"/>
    <property type="project" value="InterPro"/>
</dbReference>
<comment type="caution">
    <text evidence="4">The sequence shown here is derived from an EMBL/GenBank/DDBJ whole genome shotgun (WGS) entry which is preliminary data.</text>
</comment>
<dbReference type="AlphaFoldDB" id="A0A0R2N2G6"/>
<dbReference type="RefSeq" id="WP_056992041.1">
    <property type="nucleotide sequence ID" value="NZ_JQCE01000005.1"/>
</dbReference>
<dbReference type="STRING" id="1293598.IV56_GL001352"/>
<dbReference type="EMBL" id="JQCE01000005">
    <property type="protein sequence ID" value="KRO18221.1"/>
    <property type="molecule type" value="Genomic_DNA"/>
</dbReference>
<organism evidence="4 5">
    <name type="scientific">Lacticaseibacillus saniviri JCM 17471 = DSM 24301</name>
    <dbReference type="NCBI Taxonomy" id="1293598"/>
    <lineage>
        <taxon>Bacteria</taxon>
        <taxon>Bacillati</taxon>
        <taxon>Bacillota</taxon>
        <taxon>Bacilli</taxon>
        <taxon>Lactobacillales</taxon>
        <taxon>Lactobacillaceae</taxon>
        <taxon>Lacticaseibacillus</taxon>
    </lineage>
</organism>